<comment type="similarity">
    <text evidence="1">Belongs to the peptidase S33 family.</text>
</comment>
<keyword evidence="3" id="KW-1133">Transmembrane helix</keyword>
<evidence type="ECO:0000256" key="3">
    <source>
        <dbReference type="SAM" id="Phobius"/>
    </source>
</evidence>
<evidence type="ECO:0000313" key="6">
    <source>
        <dbReference type="EMBL" id="KAK7456979.1"/>
    </source>
</evidence>
<dbReference type="InterPro" id="IPR000073">
    <property type="entry name" value="AB_hydrolase_1"/>
</dbReference>
<dbReference type="Gene3D" id="3.40.50.1820">
    <property type="entry name" value="alpha/beta hydrolase"/>
    <property type="match status" value="1"/>
</dbReference>
<dbReference type="InterPro" id="IPR029058">
    <property type="entry name" value="AB_hydrolase_fold"/>
</dbReference>
<protein>
    <recommendedName>
        <fullName evidence="8">AB hydrolase-1 domain-containing protein</fullName>
    </recommendedName>
</protein>
<dbReference type="PANTHER" id="PTHR43248:SF25">
    <property type="entry name" value="AB HYDROLASE-1 DOMAIN-CONTAINING PROTEIN-RELATED"/>
    <property type="match status" value="1"/>
</dbReference>
<keyword evidence="3" id="KW-0472">Membrane</keyword>
<dbReference type="EMBL" id="JBANRG010000020">
    <property type="protein sequence ID" value="KAK7456979.1"/>
    <property type="molecule type" value="Genomic_DNA"/>
</dbReference>
<organism evidence="6 7">
    <name type="scientific">Marasmiellus scandens</name>
    <dbReference type="NCBI Taxonomy" id="2682957"/>
    <lineage>
        <taxon>Eukaryota</taxon>
        <taxon>Fungi</taxon>
        <taxon>Dikarya</taxon>
        <taxon>Basidiomycota</taxon>
        <taxon>Agaricomycotina</taxon>
        <taxon>Agaricomycetes</taxon>
        <taxon>Agaricomycetidae</taxon>
        <taxon>Agaricales</taxon>
        <taxon>Marasmiineae</taxon>
        <taxon>Omphalotaceae</taxon>
        <taxon>Marasmiellus</taxon>
    </lineage>
</organism>
<evidence type="ECO:0000256" key="2">
    <source>
        <dbReference type="ARBA" id="ARBA00022801"/>
    </source>
</evidence>
<evidence type="ECO:0000256" key="1">
    <source>
        <dbReference type="ARBA" id="ARBA00010088"/>
    </source>
</evidence>
<accession>A0ABR1JH00</accession>
<feature type="domain" description="Peptidase S33 tripeptidyl aminopeptidase-like C-terminal" evidence="5">
    <location>
        <begin position="444"/>
        <end position="494"/>
    </location>
</feature>
<evidence type="ECO:0008006" key="8">
    <source>
        <dbReference type="Google" id="ProtNLM"/>
    </source>
</evidence>
<dbReference type="Pfam" id="PF00561">
    <property type="entry name" value="Abhydrolase_1"/>
    <property type="match status" value="1"/>
</dbReference>
<keyword evidence="2" id="KW-0378">Hydrolase</keyword>
<keyword evidence="3" id="KW-0812">Transmembrane</keyword>
<gene>
    <name evidence="6" type="ORF">VKT23_010282</name>
</gene>
<evidence type="ECO:0000259" key="5">
    <source>
        <dbReference type="Pfam" id="PF08386"/>
    </source>
</evidence>
<name>A0ABR1JH00_9AGAR</name>
<comment type="caution">
    <text evidence="6">The sequence shown here is derived from an EMBL/GenBank/DDBJ whole genome shotgun (WGS) entry which is preliminary data.</text>
</comment>
<feature type="domain" description="AB hydrolase-1" evidence="4">
    <location>
        <begin position="40"/>
        <end position="178"/>
    </location>
</feature>
<evidence type="ECO:0000259" key="4">
    <source>
        <dbReference type="Pfam" id="PF00561"/>
    </source>
</evidence>
<dbReference type="Proteomes" id="UP001498398">
    <property type="component" value="Unassembled WGS sequence"/>
</dbReference>
<dbReference type="Pfam" id="PF08386">
    <property type="entry name" value="Abhydrolase_4"/>
    <property type="match status" value="1"/>
</dbReference>
<dbReference type="InterPro" id="IPR013595">
    <property type="entry name" value="Pept_S33_TAP-like_C"/>
</dbReference>
<proteinExistence type="inferred from homology"/>
<evidence type="ECO:0000313" key="7">
    <source>
        <dbReference type="Proteomes" id="UP001498398"/>
    </source>
</evidence>
<reference evidence="6 7" key="1">
    <citation type="submission" date="2024-01" db="EMBL/GenBank/DDBJ databases">
        <title>A draft genome for the cacao thread blight pathogen Marasmiellus scandens.</title>
        <authorList>
            <person name="Baruah I.K."/>
            <person name="Leung J."/>
            <person name="Bukari Y."/>
            <person name="Amoako-Attah I."/>
            <person name="Meinhardt L.W."/>
            <person name="Bailey B.A."/>
            <person name="Cohen S.P."/>
        </authorList>
    </citation>
    <scope>NUCLEOTIDE SEQUENCE [LARGE SCALE GENOMIC DNA]</scope>
    <source>
        <strain evidence="6 7">GH-19</strain>
    </source>
</reference>
<keyword evidence="7" id="KW-1185">Reference proteome</keyword>
<dbReference type="SUPFAM" id="SSF53474">
    <property type="entry name" value="alpha/beta-Hydrolases"/>
    <property type="match status" value="1"/>
</dbReference>
<dbReference type="InterPro" id="IPR051601">
    <property type="entry name" value="Serine_prot/Carboxylest_S33"/>
</dbReference>
<sequence>MIETVYQAPLNYSNPGVGSTAIAMVKLNATMENGLEYGGPIFVNPGGPGGPGVLTLILGGPEGGKVLQERFGNQFDVIGFDPRGVVFSTPNVTIPLAVSREYSDLNSTSDALPEAWAEYQAFGQAARALDNGLLDFVHTGNVARDMLGMVEALGQEKLQYFGQSYGTALGATFATMFPACYTDALWVIAILLLYGFIGTKLEVTGCVDMDDYFGNGFTTTGLLDADKAMQTFFDGCHSAGPEACPFYASSPSKIADNLEAIYASLRSQPAPVFTGETSGVLTYDALRNAVFTAISTPYPLFQTLAIGIFRGGPNVNVASELVLNILGAQIAILCSDADPPNATVSDLRETMANINSTFAGMFVLPIRNRCAGWKFHPSDRFQGMFISTGDIAVFLILPQVQLGPTPALLFYLLGIQRTRERHWYREFISRPYIRIHFFKKIPSTRKTSSMFPGSAVLVQNSPGHTALIVQSNCTSQHLATYFATGELPADGTVCQVDEPLFPGAN</sequence>
<dbReference type="PANTHER" id="PTHR43248">
    <property type="entry name" value="2-SUCCINYL-6-HYDROXY-2,4-CYCLOHEXADIENE-1-CARBOXYLATE SYNTHASE"/>
    <property type="match status" value="1"/>
</dbReference>
<feature type="transmembrane region" description="Helical" evidence="3">
    <location>
        <begin position="391"/>
        <end position="413"/>
    </location>
</feature>